<proteinExistence type="predicted"/>
<evidence type="ECO:0000313" key="3">
    <source>
        <dbReference type="Proteomes" id="UP001234880"/>
    </source>
</evidence>
<sequence length="309" mass="32182">MAATETAGTADGQEHAAVEPGERRTLGWPELRPYIPSRSVLRQVGVVLGTGSLALLKLGAAKGWAGVCWGCRALVAGISRGWAWAAEDWGPRLGGVALGGYVAVYLTAHNAAAVDLSVSIDLGPYLPYLVLVVPTAWGLAAWYHSPAVAERRQNAKEPNTAADVAEDADEDQEHDDVEAEAEADESLSPAELLGLLEEGTGTAGGVHLADVVTALHGQLDEKELRRRVADLRPDVEALGLPIEPQLKLRGRNKIGVRREALERVLGRPVGETAGTPAQAPESASAGGPAEGRASPTVNGPVSTTAEATS</sequence>
<feature type="region of interest" description="Disordered" evidence="1">
    <location>
        <begin position="150"/>
        <end position="186"/>
    </location>
</feature>
<name>A0ABT9KK95_9ACTN</name>
<feature type="region of interest" description="Disordered" evidence="1">
    <location>
        <begin position="267"/>
        <end position="309"/>
    </location>
</feature>
<feature type="region of interest" description="Disordered" evidence="1">
    <location>
        <begin position="1"/>
        <end position="22"/>
    </location>
</feature>
<feature type="compositionally biased region" description="Polar residues" evidence="1">
    <location>
        <begin position="295"/>
        <end position="309"/>
    </location>
</feature>
<dbReference type="RefSeq" id="WP_307110184.1">
    <property type="nucleotide sequence ID" value="NZ_JAURUE010000001.1"/>
</dbReference>
<keyword evidence="3" id="KW-1185">Reference proteome</keyword>
<evidence type="ECO:0008006" key="4">
    <source>
        <dbReference type="Google" id="ProtNLM"/>
    </source>
</evidence>
<feature type="compositionally biased region" description="Acidic residues" evidence="1">
    <location>
        <begin position="164"/>
        <end position="185"/>
    </location>
</feature>
<accession>A0ABT9KK95</accession>
<evidence type="ECO:0000256" key="1">
    <source>
        <dbReference type="SAM" id="MobiDB-lite"/>
    </source>
</evidence>
<gene>
    <name evidence="2" type="ORF">JOF35_001130</name>
</gene>
<feature type="compositionally biased region" description="Basic and acidic residues" evidence="1">
    <location>
        <begin position="12"/>
        <end position="22"/>
    </location>
</feature>
<organism evidence="2 3">
    <name type="scientific">Streptomyces demainii</name>
    <dbReference type="NCBI Taxonomy" id="588122"/>
    <lineage>
        <taxon>Bacteria</taxon>
        <taxon>Bacillati</taxon>
        <taxon>Actinomycetota</taxon>
        <taxon>Actinomycetes</taxon>
        <taxon>Kitasatosporales</taxon>
        <taxon>Streptomycetaceae</taxon>
        <taxon>Streptomyces</taxon>
    </lineage>
</organism>
<dbReference type="EMBL" id="JAURUE010000001">
    <property type="protein sequence ID" value="MDP9608853.1"/>
    <property type="molecule type" value="Genomic_DNA"/>
</dbReference>
<comment type="caution">
    <text evidence="2">The sequence shown here is derived from an EMBL/GenBank/DDBJ whole genome shotgun (WGS) entry which is preliminary data.</text>
</comment>
<reference evidence="2 3" key="1">
    <citation type="submission" date="2023-07" db="EMBL/GenBank/DDBJ databases">
        <title>Sequencing the genomes of 1000 actinobacteria strains.</title>
        <authorList>
            <person name="Klenk H.-P."/>
        </authorList>
    </citation>
    <scope>NUCLEOTIDE SEQUENCE [LARGE SCALE GENOMIC DNA]</scope>
    <source>
        <strain evidence="2 3">DSM 41600</strain>
    </source>
</reference>
<evidence type="ECO:0000313" key="2">
    <source>
        <dbReference type="EMBL" id="MDP9608853.1"/>
    </source>
</evidence>
<dbReference type="Proteomes" id="UP001234880">
    <property type="component" value="Unassembled WGS sequence"/>
</dbReference>
<protein>
    <recommendedName>
        <fullName evidence="4">DUF2637 domain-containing protein</fullName>
    </recommendedName>
</protein>